<keyword evidence="3" id="KW-1185">Reference proteome</keyword>
<organism evidence="2 3">
    <name type="scientific">Cellulomonas phragmiteti</name>
    <dbReference type="NCBI Taxonomy" id="478780"/>
    <lineage>
        <taxon>Bacteria</taxon>
        <taxon>Bacillati</taxon>
        <taxon>Actinomycetota</taxon>
        <taxon>Actinomycetes</taxon>
        <taxon>Micrococcales</taxon>
        <taxon>Cellulomonadaceae</taxon>
        <taxon>Cellulomonas</taxon>
    </lineage>
</organism>
<dbReference type="RefSeq" id="WP_203670427.1">
    <property type="nucleotide sequence ID" value="NZ_BONP01000001.1"/>
</dbReference>
<dbReference type="EMBL" id="BONP01000001">
    <property type="protein sequence ID" value="GIG38362.1"/>
    <property type="molecule type" value="Genomic_DNA"/>
</dbReference>
<name>A0ABQ4DH57_9CELL</name>
<protein>
    <recommendedName>
        <fullName evidence="1">GP-PDE domain-containing protein</fullName>
    </recommendedName>
</protein>
<dbReference type="PROSITE" id="PS51704">
    <property type="entry name" value="GP_PDE"/>
    <property type="match status" value="1"/>
</dbReference>
<feature type="domain" description="GP-PDE" evidence="1">
    <location>
        <begin position="11"/>
        <end position="241"/>
    </location>
</feature>
<sequence>MTARYDDADGPFVVPHRAGAGMATENTADAAAASVALGHRWLETDARTTRDGVVVAFHDRTLDRVAGVPGTLADLTWADLRTLELPGGGRVARLDDLLTTWPHVRWAVDVKDPATLPALLATLRSTGAAPRVCLAGTWDRWLDVARAQLGADVRTALGWASTARLLAGAPWRPTSHAPTFVHLPWALVRRRGPAWVVRRSRAWDLRPVVWGVEDATAMHALLDAGVDGLIGDRADTLREVMLARGCWTPVRRAGLDPAAGRQAV</sequence>
<comment type="caution">
    <text evidence="2">The sequence shown here is derived from an EMBL/GenBank/DDBJ whole genome shotgun (WGS) entry which is preliminary data.</text>
</comment>
<dbReference type="PANTHER" id="PTHR43805">
    <property type="entry name" value="GLYCEROPHOSPHORYL DIESTER PHOSPHODIESTERASE"/>
    <property type="match status" value="1"/>
</dbReference>
<reference evidence="2 3" key="1">
    <citation type="submission" date="2021-01" db="EMBL/GenBank/DDBJ databases">
        <title>Whole genome shotgun sequence of Cellulomonas phragmiteti NBRC 110785.</title>
        <authorList>
            <person name="Komaki H."/>
            <person name="Tamura T."/>
        </authorList>
    </citation>
    <scope>NUCLEOTIDE SEQUENCE [LARGE SCALE GENOMIC DNA]</scope>
    <source>
        <strain evidence="2 3">NBRC 110785</strain>
    </source>
</reference>
<evidence type="ECO:0000313" key="3">
    <source>
        <dbReference type="Proteomes" id="UP000614741"/>
    </source>
</evidence>
<evidence type="ECO:0000313" key="2">
    <source>
        <dbReference type="EMBL" id="GIG38362.1"/>
    </source>
</evidence>
<proteinExistence type="predicted"/>
<dbReference type="SUPFAM" id="SSF51695">
    <property type="entry name" value="PLC-like phosphodiesterases"/>
    <property type="match status" value="1"/>
</dbReference>
<accession>A0ABQ4DH57</accession>
<dbReference type="Gene3D" id="3.20.20.190">
    <property type="entry name" value="Phosphatidylinositol (PI) phosphodiesterase"/>
    <property type="match status" value="1"/>
</dbReference>
<evidence type="ECO:0000259" key="1">
    <source>
        <dbReference type="PROSITE" id="PS51704"/>
    </source>
</evidence>
<dbReference type="Pfam" id="PF03009">
    <property type="entry name" value="GDPD"/>
    <property type="match status" value="1"/>
</dbReference>
<dbReference type="InterPro" id="IPR017946">
    <property type="entry name" value="PLC-like_Pdiesterase_TIM-brl"/>
</dbReference>
<dbReference type="Proteomes" id="UP000614741">
    <property type="component" value="Unassembled WGS sequence"/>
</dbReference>
<dbReference type="InterPro" id="IPR030395">
    <property type="entry name" value="GP_PDE_dom"/>
</dbReference>
<dbReference type="PANTHER" id="PTHR43805:SF1">
    <property type="entry name" value="GP-PDE DOMAIN-CONTAINING PROTEIN"/>
    <property type="match status" value="1"/>
</dbReference>
<gene>
    <name evidence="2" type="ORF">Cph01nite_01240</name>
</gene>